<reference evidence="1 2" key="1">
    <citation type="journal article" date="2021" name="BMC Biol.">
        <title>Horizontally acquired antibacterial genes associated with adaptive radiation of ladybird beetles.</title>
        <authorList>
            <person name="Li H.S."/>
            <person name="Tang X.F."/>
            <person name="Huang Y.H."/>
            <person name="Xu Z.Y."/>
            <person name="Chen M.L."/>
            <person name="Du X.Y."/>
            <person name="Qiu B.Y."/>
            <person name="Chen P.T."/>
            <person name="Zhang W."/>
            <person name="Slipinski A."/>
            <person name="Escalona H.E."/>
            <person name="Waterhouse R.M."/>
            <person name="Zwick A."/>
            <person name="Pang H."/>
        </authorList>
    </citation>
    <scope>NUCLEOTIDE SEQUENCE [LARGE SCALE GENOMIC DNA]</scope>
    <source>
        <strain evidence="1">SYSU2018</strain>
    </source>
</reference>
<gene>
    <name evidence="1" type="ORF">HHI36_010759</name>
</gene>
<accession>A0ABD2MJS4</accession>
<name>A0ABD2MJS4_9CUCU</name>
<dbReference type="EMBL" id="JABFTP020000001">
    <property type="protein sequence ID" value="KAL3266595.1"/>
    <property type="molecule type" value="Genomic_DNA"/>
</dbReference>
<organism evidence="1 2">
    <name type="scientific">Cryptolaemus montrouzieri</name>
    <dbReference type="NCBI Taxonomy" id="559131"/>
    <lineage>
        <taxon>Eukaryota</taxon>
        <taxon>Metazoa</taxon>
        <taxon>Ecdysozoa</taxon>
        <taxon>Arthropoda</taxon>
        <taxon>Hexapoda</taxon>
        <taxon>Insecta</taxon>
        <taxon>Pterygota</taxon>
        <taxon>Neoptera</taxon>
        <taxon>Endopterygota</taxon>
        <taxon>Coleoptera</taxon>
        <taxon>Polyphaga</taxon>
        <taxon>Cucujiformia</taxon>
        <taxon>Coccinelloidea</taxon>
        <taxon>Coccinellidae</taxon>
        <taxon>Scymninae</taxon>
        <taxon>Scymnini</taxon>
        <taxon>Cryptolaemus</taxon>
    </lineage>
</organism>
<keyword evidence="2" id="KW-1185">Reference proteome</keyword>
<protein>
    <submittedName>
        <fullName evidence="1">Uncharacterized protein</fullName>
    </submittedName>
</protein>
<sequence length="188" mass="20947">MSTPKSRKNQPWIECVSCGCTFLSKDTEKHTSDCPPSADNVTHFYINNGALVGDLDIKKNDEIKGLSLNEIENLVFISQNAIQLCDLSIGEFVMIKAKDFPPIVKKVWPTVERSLTSVLLSKNVLDLNFGDVKTYPNVVVTKIINPTKEAKKISLILLGGSKLGNLNQVLISRLNFAYRESYCVKEIN</sequence>
<comment type="caution">
    <text evidence="1">The sequence shown here is derived from an EMBL/GenBank/DDBJ whole genome shotgun (WGS) entry which is preliminary data.</text>
</comment>
<evidence type="ECO:0000313" key="2">
    <source>
        <dbReference type="Proteomes" id="UP001516400"/>
    </source>
</evidence>
<evidence type="ECO:0000313" key="1">
    <source>
        <dbReference type="EMBL" id="KAL3266595.1"/>
    </source>
</evidence>
<proteinExistence type="predicted"/>
<dbReference type="Proteomes" id="UP001516400">
    <property type="component" value="Unassembled WGS sequence"/>
</dbReference>
<dbReference type="AlphaFoldDB" id="A0ABD2MJS4"/>